<accession>A0A7C4GGK5</accession>
<reference evidence="1" key="1">
    <citation type="journal article" date="2020" name="mSystems">
        <title>Genome- and Community-Level Interaction Insights into Carbon Utilization and Element Cycling Functions of Hydrothermarchaeota in Hydrothermal Sediment.</title>
        <authorList>
            <person name="Zhou Z."/>
            <person name="Liu Y."/>
            <person name="Xu W."/>
            <person name="Pan J."/>
            <person name="Luo Z.H."/>
            <person name="Li M."/>
        </authorList>
    </citation>
    <scope>NUCLEOTIDE SEQUENCE [LARGE SCALE GENOMIC DNA]</scope>
    <source>
        <strain evidence="1">SpSt-488</strain>
    </source>
</reference>
<dbReference type="Gene3D" id="2.40.160.60">
    <property type="entry name" value="Outer membrane protein transport protein (OMPP1/FadL/TodX)"/>
    <property type="match status" value="1"/>
</dbReference>
<dbReference type="AlphaFoldDB" id="A0A7C4GGK5"/>
<name>A0A7C4GGK5_UNCW3</name>
<comment type="caution">
    <text evidence="1">The sequence shown here is derived from an EMBL/GenBank/DDBJ whole genome shotgun (WGS) entry which is preliminary data.</text>
</comment>
<gene>
    <name evidence="1" type="ORF">ENS41_04810</name>
</gene>
<dbReference type="SUPFAM" id="SSF56935">
    <property type="entry name" value="Porins"/>
    <property type="match status" value="1"/>
</dbReference>
<dbReference type="EMBL" id="DSUT01000097">
    <property type="protein sequence ID" value="HGK28258.1"/>
    <property type="molecule type" value="Genomic_DNA"/>
</dbReference>
<organism evidence="1">
    <name type="scientific">candidate division WOR-3 bacterium</name>
    <dbReference type="NCBI Taxonomy" id="2052148"/>
    <lineage>
        <taxon>Bacteria</taxon>
        <taxon>Bacteria division WOR-3</taxon>
    </lineage>
</organism>
<sequence length="301" mass="31257">MVTSLLLAFTLTAIDPAAGTTGFDFLRLAPTAREAALGGAAAASADGALAFWFNPAHAAAGDGARAHVGYLNYVAGIHMGAAAYAQPFGPGRGAGIGVSYLNSGTMKRTDEQGRELGTFGVSYADVNASAATQLLDGLIAGIGIQGLYGSIDTFFALGLAANIGATYQLPVPGLTAGFSAANLGAQVKAFRDSSDMMPMDFALGLAWQPNPALNFALDVHKPLDNRLNFRVGVEGWVADLLVLRAGYNSLGTDYMAGTGDDILAGFSTGLGLRWRSYQLDYCFVPMIQLGMAHRISLAFSL</sequence>
<evidence type="ECO:0000313" key="1">
    <source>
        <dbReference type="EMBL" id="HGK28258.1"/>
    </source>
</evidence>
<dbReference type="NCBIfam" id="NF033709">
    <property type="entry name" value="PorV_fam"/>
    <property type="match status" value="1"/>
</dbReference>
<proteinExistence type="predicted"/>
<protein>
    <submittedName>
        <fullName evidence="1">PorV/PorQ family protein</fullName>
    </submittedName>
</protein>